<keyword evidence="1" id="KW-1133">Transmembrane helix</keyword>
<proteinExistence type="predicted"/>
<organism evidence="2">
    <name type="scientific">Streptomyces sp. NBC_00119</name>
    <dbReference type="NCBI Taxonomy" id="2975659"/>
    <lineage>
        <taxon>Bacteria</taxon>
        <taxon>Bacillati</taxon>
        <taxon>Actinomycetota</taxon>
        <taxon>Actinomycetes</taxon>
        <taxon>Kitasatosporales</taxon>
        <taxon>Streptomycetaceae</taxon>
        <taxon>Streptomyces</taxon>
    </lineage>
</organism>
<feature type="transmembrane region" description="Helical" evidence="1">
    <location>
        <begin position="189"/>
        <end position="208"/>
    </location>
</feature>
<accession>A0AAU1U1R6</accession>
<sequence length="209" mass="22449">MAGQPTTHPWLPAPSTHFIAQAQRPTDAPEDPVMNTRQTLHRRGRTLSRGAARPNVLFGGVYGAVLASSMVAALTQYGRSSRADRLYDAKWLLITAFASALAHGYAHLIARRGDETHHGALAAVRALAEEWPLLLATLPTLVMLFGAGLGWWNYSGIEYVALGFNVALLFGWGLTAARVSGLTWPRSLFLGLGDALLGLIVVVANALIK</sequence>
<feature type="transmembrane region" description="Helical" evidence="1">
    <location>
        <begin position="89"/>
        <end position="110"/>
    </location>
</feature>
<keyword evidence="1" id="KW-0472">Membrane</keyword>
<name>A0AAU1U1R6_9ACTN</name>
<reference evidence="2" key="1">
    <citation type="submission" date="2022-10" db="EMBL/GenBank/DDBJ databases">
        <title>The complete genomes of actinobacterial strains from the NBC collection.</title>
        <authorList>
            <person name="Joergensen T.S."/>
            <person name="Alvarez Arevalo M."/>
            <person name="Sterndorff E.B."/>
            <person name="Faurdal D."/>
            <person name="Vuksanovic O."/>
            <person name="Mourched A.-S."/>
            <person name="Charusanti P."/>
            <person name="Shaw S."/>
            <person name="Blin K."/>
            <person name="Weber T."/>
        </authorList>
    </citation>
    <scope>NUCLEOTIDE SEQUENCE</scope>
    <source>
        <strain evidence="2">NBC_00119</strain>
    </source>
</reference>
<keyword evidence="1" id="KW-0812">Transmembrane</keyword>
<feature type="transmembrane region" description="Helical" evidence="1">
    <location>
        <begin position="55"/>
        <end position="77"/>
    </location>
</feature>
<feature type="transmembrane region" description="Helical" evidence="1">
    <location>
        <begin position="159"/>
        <end position="177"/>
    </location>
</feature>
<protein>
    <recommendedName>
        <fullName evidence="3">Integral membrane protein</fullName>
    </recommendedName>
</protein>
<dbReference type="AlphaFoldDB" id="A0AAU1U1R6"/>
<feature type="transmembrane region" description="Helical" evidence="1">
    <location>
        <begin position="131"/>
        <end position="153"/>
    </location>
</feature>
<evidence type="ECO:0000313" key="2">
    <source>
        <dbReference type="EMBL" id="WTS10666.1"/>
    </source>
</evidence>
<gene>
    <name evidence="2" type="ORF">OHU69_06060</name>
</gene>
<evidence type="ECO:0000256" key="1">
    <source>
        <dbReference type="SAM" id="Phobius"/>
    </source>
</evidence>
<evidence type="ECO:0008006" key="3">
    <source>
        <dbReference type="Google" id="ProtNLM"/>
    </source>
</evidence>
<dbReference type="EMBL" id="CP108195">
    <property type="protein sequence ID" value="WTS10666.1"/>
    <property type="molecule type" value="Genomic_DNA"/>
</dbReference>